<sequence length="238" mass="26581">ARRGAADPLRPAARRHSPHRPDPWLSRHLHPHAEPTALPAPARPQRDHRPARPPPQAALRRGQPRRARPRPPRPGPAHPYRRPGGRRGWPPRRGRGGGTLAGQCRRPLRPPERCTFRSARSALHRQWPGADGCRGTLWLLHHPPRRLSRARRCGLVAPAPCPFFRARAIEPRAAGDADVLPWRPAECARPHLHGRAQRCCPRTPDRPRPAAGGGRLRLARLPARHRAARPPGDTRAAM</sequence>
<accession>A0A6J4IW55</accession>
<dbReference type="EC" id="1.13.11.3" evidence="2"/>
<feature type="non-terminal residue" evidence="2">
    <location>
        <position position="1"/>
    </location>
</feature>
<dbReference type="AlphaFoldDB" id="A0A6J4IW55"/>
<dbReference type="EMBL" id="CADCTD010000126">
    <property type="protein sequence ID" value="CAA9263800.1"/>
    <property type="molecule type" value="Genomic_DNA"/>
</dbReference>
<protein>
    <submittedName>
        <fullName evidence="2">Protocatechuate 3,4-dioxygenase beta chain</fullName>
        <ecNumber evidence="2">1.13.11.3</ecNumber>
    </submittedName>
</protein>
<feature type="region of interest" description="Disordered" evidence="1">
    <location>
        <begin position="196"/>
        <end position="238"/>
    </location>
</feature>
<evidence type="ECO:0000313" key="2">
    <source>
        <dbReference type="EMBL" id="CAA9263800.1"/>
    </source>
</evidence>
<organism evidence="2">
    <name type="scientific">uncultured Craurococcus sp</name>
    <dbReference type="NCBI Taxonomy" id="1135998"/>
    <lineage>
        <taxon>Bacteria</taxon>
        <taxon>Pseudomonadati</taxon>
        <taxon>Pseudomonadota</taxon>
        <taxon>Alphaproteobacteria</taxon>
        <taxon>Acetobacterales</taxon>
        <taxon>Acetobacteraceae</taxon>
        <taxon>Craurococcus</taxon>
        <taxon>environmental samples</taxon>
    </lineage>
</organism>
<feature type="region of interest" description="Disordered" evidence="1">
    <location>
        <begin position="1"/>
        <end position="111"/>
    </location>
</feature>
<keyword evidence="2" id="KW-0560">Oxidoreductase</keyword>
<evidence type="ECO:0000256" key="1">
    <source>
        <dbReference type="SAM" id="MobiDB-lite"/>
    </source>
</evidence>
<feature type="non-terminal residue" evidence="2">
    <location>
        <position position="238"/>
    </location>
</feature>
<keyword evidence="2" id="KW-0223">Dioxygenase</keyword>
<feature type="compositionally biased region" description="Basic residues" evidence="1">
    <location>
        <begin position="79"/>
        <end position="95"/>
    </location>
</feature>
<proteinExistence type="predicted"/>
<gene>
    <name evidence="2" type="ORF">AVDCRST_MAG27-3222</name>
</gene>
<name>A0A6J4IW55_9PROT</name>
<reference evidence="2" key="1">
    <citation type="submission" date="2020-02" db="EMBL/GenBank/DDBJ databases">
        <authorList>
            <person name="Meier V. D."/>
        </authorList>
    </citation>
    <scope>NUCLEOTIDE SEQUENCE</scope>
    <source>
        <strain evidence="2">AVDCRST_MAG27</strain>
    </source>
</reference>
<feature type="compositionally biased region" description="Basic residues" evidence="1">
    <location>
        <begin position="62"/>
        <end position="71"/>
    </location>
</feature>
<dbReference type="GO" id="GO:0018578">
    <property type="term" value="F:protocatechuate 3,4-dioxygenase activity"/>
    <property type="evidence" value="ECO:0007669"/>
    <property type="project" value="UniProtKB-EC"/>
</dbReference>